<accession>A0AB33J599</accession>
<protein>
    <recommendedName>
        <fullName evidence="3">Leucine-rich repeat domain-containing protein</fullName>
    </recommendedName>
</protein>
<dbReference type="EMBL" id="AP035787">
    <property type="protein sequence ID" value="BFO75131.1"/>
    <property type="molecule type" value="Genomic_DNA"/>
</dbReference>
<dbReference type="Gene3D" id="3.80.10.10">
    <property type="entry name" value="Ribonuclease Inhibitor"/>
    <property type="match status" value="1"/>
</dbReference>
<feature type="chain" id="PRO_5044237840" description="Leucine-rich repeat domain-containing protein" evidence="1">
    <location>
        <begin position="22"/>
        <end position="658"/>
    </location>
</feature>
<dbReference type="InterPro" id="IPR026906">
    <property type="entry name" value="LRR_5"/>
</dbReference>
<evidence type="ECO:0000256" key="1">
    <source>
        <dbReference type="SAM" id="SignalP"/>
    </source>
</evidence>
<dbReference type="InterPro" id="IPR053139">
    <property type="entry name" value="Surface_bspA-like"/>
</dbReference>
<name>A0AB33J599_9BACT</name>
<keyword evidence="1" id="KW-0732">Signal</keyword>
<evidence type="ECO:0008006" key="3">
    <source>
        <dbReference type="Google" id="ProtNLM"/>
    </source>
</evidence>
<dbReference type="Pfam" id="PF13306">
    <property type="entry name" value="LRR_5"/>
    <property type="match status" value="1"/>
</dbReference>
<organism evidence="2">
    <name type="scientific">Prevotella sp. GTC17259</name>
    <dbReference type="NCBI Taxonomy" id="3236795"/>
    <lineage>
        <taxon>Bacteria</taxon>
        <taxon>Pseudomonadati</taxon>
        <taxon>Bacteroidota</taxon>
        <taxon>Bacteroidia</taxon>
        <taxon>Bacteroidales</taxon>
        <taxon>Prevotellaceae</taxon>
        <taxon>Prevotella</taxon>
    </lineage>
</organism>
<dbReference type="PANTHER" id="PTHR45661">
    <property type="entry name" value="SURFACE ANTIGEN"/>
    <property type="match status" value="1"/>
</dbReference>
<evidence type="ECO:0000313" key="2">
    <source>
        <dbReference type="EMBL" id="BFO75131.1"/>
    </source>
</evidence>
<reference evidence="2" key="1">
    <citation type="submission" date="2024-07" db="EMBL/GenBank/DDBJ databases">
        <title>Complete genome sequence of Prevotella sp. YM-2024 GTC17259.</title>
        <authorList>
            <person name="Hayashi M."/>
            <person name="Muto Y."/>
            <person name="Tanaka K."/>
            <person name="Niwa H."/>
        </authorList>
    </citation>
    <scope>NUCLEOTIDE SEQUENCE</scope>
    <source>
        <strain evidence="2">GTC17259</strain>
    </source>
</reference>
<dbReference type="InterPro" id="IPR032675">
    <property type="entry name" value="LRR_dom_sf"/>
</dbReference>
<dbReference type="SUPFAM" id="SSF52058">
    <property type="entry name" value="L domain-like"/>
    <property type="match status" value="1"/>
</dbReference>
<dbReference type="PANTHER" id="PTHR45661:SF3">
    <property type="entry name" value="IG-LIKE DOMAIN-CONTAINING PROTEIN"/>
    <property type="match status" value="1"/>
</dbReference>
<feature type="signal peptide" evidence="1">
    <location>
        <begin position="1"/>
        <end position="21"/>
    </location>
</feature>
<proteinExistence type="predicted"/>
<gene>
    <name evidence="2" type="ORF">GTC17259_01810</name>
</gene>
<sequence length="658" mass="73363">MVKKLLGTLLCLIAHCTITNAALTVSSTTNGITLTLNATGDLASGFSSLDQTQKNATTLIIKTAGGATMNQSDIETLKKFSHLHTLDLTDAQVASDHDLQKLREVSTMKRLTFPKTSTQIPTDCFQSHSACKIEEITFPDNPNAPLTLSQQALRTTSLKKITFGSRQSITIGQMCFLDDTGLTMVDFRYGTKTIKFAEMAFKGTTNLRKIILPEGLTEISEYAFAHSGIRAIRLPSTLKTIKTKAFAYATELRSITIPEGVTQIEHATFENNYNLGHVYVLGTETKCAEGAFTDNDTYRFRLHNYTDGQKNVKVSDYTREDGNMKTCTVLHFKKEAYDNYVNEYVKVIGTDKYNSSPYGSHPELNHWVFDSKGNKWPVDHSSYFEGEGRTGNDCPQGVYAGWKDFMLTDNTLSEQMWIDSERVGDKWYTMCLPFDMTEEQLQSAYGAGVEVVEFSAVPLVTESNGKKRITLEFKTPVTSTKAHHPYFIHPGIHAGKEKGVKTTIAGITKQPEDPCKLEEQKVSITTDGVTYTFKGNYDKNKGLEQYSYYYYSGEDTKWPNAFYKWVAASGGTWNPYTACVLLSKDNGAYARLAPEFYSASSDSHTTTGISSIMPSKPMAEIDIIYNINGQIVSRGDIETLQSLPQGIYILNGKKYIMR</sequence>
<dbReference type="AlphaFoldDB" id="A0AB33J599"/>